<proteinExistence type="predicted"/>
<evidence type="ECO:0000313" key="3">
    <source>
        <dbReference type="EMBL" id="AXN36196.1"/>
    </source>
</evidence>
<name>A0A385AFW0_LATCU</name>
<dbReference type="Pfam" id="PF14265">
    <property type="entry name" value="DUF4355"/>
    <property type="match status" value="1"/>
</dbReference>
<evidence type="ECO:0000256" key="1">
    <source>
        <dbReference type="SAM" id="Coils"/>
    </source>
</evidence>
<evidence type="ECO:0000256" key="2">
    <source>
        <dbReference type="SAM" id="MobiDB-lite"/>
    </source>
</evidence>
<dbReference type="InterPro" id="IPR025580">
    <property type="entry name" value="Gp46"/>
</dbReference>
<organism evidence="3 4">
    <name type="scientific">Latilactobacillus curvatus</name>
    <name type="common">Lactobacillus curvatus</name>
    <dbReference type="NCBI Taxonomy" id="28038"/>
    <lineage>
        <taxon>Bacteria</taxon>
        <taxon>Bacillati</taxon>
        <taxon>Bacillota</taxon>
        <taxon>Bacilli</taxon>
        <taxon>Lactobacillales</taxon>
        <taxon>Lactobacillaceae</taxon>
        <taxon>Latilactobacillus</taxon>
    </lineage>
</organism>
<dbReference type="AlphaFoldDB" id="A0A385AFW0"/>
<feature type="compositionally biased region" description="Basic and acidic residues" evidence="2">
    <location>
        <begin position="129"/>
        <end position="143"/>
    </location>
</feature>
<gene>
    <name evidence="3" type="ORF">DT351_07360</name>
</gene>
<feature type="coiled-coil region" evidence="1">
    <location>
        <begin position="23"/>
        <end position="57"/>
    </location>
</feature>
<reference evidence="3 4" key="1">
    <citation type="submission" date="2018-07" db="EMBL/GenBank/DDBJ databases">
        <title>Lactobacillus curvatus genome sequence.</title>
        <authorList>
            <person name="Prechtl R."/>
        </authorList>
    </citation>
    <scope>NUCLEOTIDE SEQUENCE [LARGE SCALE GENOMIC DNA]</scope>
    <source>
        <strain evidence="3 4">TMW 1.1928</strain>
    </source>
</reference>
<feature type="region of interest" description="Disordered" evidence="2">
    <location>
        <begin position="112"/>
        <end position="152"/>
    </location>
</feature>
<dbReference type="Proteomes" id="UP000257607">
    <property type="component" value="Chromosome"/>
</dbReference>
<accession>A0A385AFW0</accession>
<sequence>MTFKTIETQEELDKIIKDRIDRVNEKYADYDQLKSRNEELTAENSALQTTVSETSEKVKGFDQEKADMMAKISGFETANLRTKIALKNGLPIDLADRLQGDDEEAITKDAERLSGFMKPMNPTPPLADPEGHQGADGNEKYRSLLENMNMEE</sequence>
<evidence type="ECO:0000313" key="4">
    <source>
        <dbReference type="Proteomes" id="UP000257607"/>
    </source>
</evidence>
<protein>
    <submittedName>
        <fullName evidence="3">Phage scaffold protein</fullName>
    </submittedName>
</protein>
<keyword evidence="1" id="KW-0175">Coiled coil</keyword>
<dbReference type="EMBL" id="CP031003">
    <property type="protein sequence ID" value="AXN36196.1"/>
    <property type="molecule type" value="Genomic_DNA"/>
</dbReference>
<dbReference type="RefSeq" id="WP_116843652.1">
    <property type="nucleotide sequence ID" value="NZ_CP031003.1"/>
</dbReference>